<gene>
    <name evidence="1" type="ORF">H6G97_31260</name>
</gene>
<sequence>MSGVRAVLWTVYYATIPITPLRDKPLRSYCEELSIVKYVHLGSMPNSQSAMPAIFSLRSRSLSNP</sequence>
<dbReference type="EMBL" id="JACJSI010000114">
    <property type="protein sequence ID" value="MBD2533794.1"/>
    <property type="molecule type" value="Genomic_DNA"/>
</dbReference>
<dbReference type="Proteomes" id="UP000623440">
    <property type="component" value="Unassembled WGS sequence"/>
</dbReference>
<keyword evidence="2" id="KW-1185">Reference proteome</keyword>
<comment type="caution">
    <text evidence="1">The sequence shown here is derived from an EMBL/GenBank/DDBJ whole genome shotgun (WGS) entry which is preliminary data.</text>
</comment>
<organism evidence="1 2">
    <name type="scientific">Nostoc flagelliforme FACHB-838</name>
    <dbReference type="NCBI Taxonomy" id="2692904"/>
    <lineage>
        <taxon>Bacteria</taxon>
        <taxon>Bacillati</taxon>
        <taxon>Cyanobacteriota</taxon>
        <taxon>Cyanophyceae</taxon>
        <taxon>Nostocales</taxon>
        <taxon>Nostocaceae</taxon>
        <taxon>Nostoc</taxon>
    </lineage>
</organism>
<evidence type="ECO:0000313" key="1">
    <source>
        <dbReference type="EMBL" id="MBD2533794.1"/>
    </source>
</evidence>
<dbReference type="RefSeq" id="WP_190944340.1">
    <property type="nucleotide sequence ID" value="NZ_JACJSI010000114.1"/>
</dbReference>
<name>A0ABR8DX25_9NOSO</name>
<reference evidence="1 2" key="1">
    <citation type="journal article" date="2020" name="ISME J.">
        <title>Comparative genomics reveals insights into cyanobacterial evolution and habitat adaptation.</title>
        <authorList>
            <person name="Chen M.Y."/>
            <person name="Teng W.K."/>
            <person name="Zhao L."/>
            <person name="Hu C.X."/>
            <person name="Zhou Y.K."/>
            <person name="Han B.P."/>
            <person name="Song L.R."/>
            <person name="Shu W.S."/>
        </authorList>
    </citation>
    <scope>NUCLEOTIDE SEQUENCE [LARGE SCALE GENOMIC DNA]</scope>
    <source>
        <strain evidence="1 2">FACHB-838</strain>
    </source>
</reference>
<protein>
    <recommendedName>
        <fullName evidence="3">Transposase</fullName>
    </recommendedName>
</protein>
<proteinExistence type="predicted"/>
<evidence type="ECO:0008006" key="3">
    <source>
        <dbReference type="Google" id="ProtNLM"/>
    </source>
</evidence>
<evidence type="ECO:0000313" key="2">
    <source>
        <dbReference type="Proteomes" id="UP000623440"/>
    </source>
</evidence>
<accession>A0ABR8DX25</accession>